<dbReference type="Proteomes" id="UP001501600">
    <property type="component" value="Unassembled WGS sequence"/>
</dbReference>
<proteinExistence type="inferred from homology"/>
<dbReference type="EMBL" id="BAABLF010000004">
    <property type="protein sequence ID" value="GAA5186663.1"/>
    <property type="molecule type" value="Genomic_DNA"/>
</dbReference>
<dbReference type="PRINTS" id="PR00368">
    <property type="entry name" value="FADPNR"/>
</dbReference>
<keyword evidence="3" id="KW-0285">Flavoprotein</keyword>
<gene>
    <name evidence="9" type="ORF">GCM10025772_02590</name>
</gene>
<dbReference type="InterPro" id="IPR016156">
    <property type="entry name" value="FAD/NAD-linked_Rdtase_dimer_sf"/>
</dbReference>
<dbReference type="PANTHER" id="PTHR43429:SF1">
    <property type="entry name" value="NAD(P)H SULFUR OXIDOREDUCTASE (COA-DEPENDENT)"/>
    <property type="match status" value="1"/>
</dbReference>
<evidence type="ECO:0000256" key="6">
    <source>
        <dbReference type="ARBA" id="ARBA00023284"/>
    </source>
</evidence>
<comment type="cofactor">
    <cofactor evidence="1">
        <name>FAD</name>
        <dbReference type="ChEBI" id="CHEBI:57692"/>
    </cofactor>
</comment>
<name>A0ABP9RVB6_9GAMM</name>
<reference evidence="10" key="1">
    <citation type="journal article" date="2019" name="Int. J. Syst. Evol. Microbiol.">
        <title>The Global Catalogue of Microorganisms (GCM) 10K type strain sequencing project: providing services to taxonomists for standard genome sequencing and annotation.</title>
        <authorList>
            <consortium name="The Broad Institute Genomics Platform"/>
            <consortium name="The Broad Institute Genome Sequencing Center for Infectious Disease"/>
            <person name="Wu L."/>
            <person name="Ma J."/>
        </authorList>
    </citation>
    <scope>NUCLEOTIDE SEQUENCE [LARGE SCALE GENOMIC DNA]</scope>
    <source>
        <strain evidence="10">JCM 18720</strain>
    </source>
</reference>
<dbReference type="SUPFAM" id="SSF51905">
    <property type="entry name" value="FAD/NAD(P)-binding domain"/>
    <property type="match status" value="1"/>
</dbReference>
<dbReference type="SUPFAM" id="SSF55424">
    <property type="entry name" value="FAD/NAD-linked reductases, dimerisation (C-terminal) domain"/>
    <property type="match status" value="1"/>
</dbReference>
<evidence type="ECO:0000256" key="4">
    <source>
        <dbReference type="ARBA" id="ARBA00022827"/>
    </source>
</evidence>
<feature type="domain" description="Pyridine nucleotide-disulphide oxidoreductase dimerisation" evidence="7">
    <location>
        <begin position="328"/>
        <end position="432"/>
    </location>
</feature>
<dbReference type="InterPro" id="IPR036188">
    <property type="entry name" value="FAD/NAD-bd_sf"/>
</dbReference>
<evidence type="ECO:0000313" key="9">
    <source>
        <dbReference type="EMBL" id="GAA5186663.1"/>
    </source>
</evidence>
<keyword evidence="4" id="KW-0274">FAD</keyword>
<comment type="caution">
    <text evidence="9">The sequence shown here is derived from an EMBL/GenBank/DDBJ whole genome shotgun (WGS) entry which is preliminary data.</text>
</comment>
<dbReference type="Pfam" id="PF02852">
    <property type="entry name" value="Pyr_redox_dim"/>
    <property type="match status" value="1"/>
</dbReference>
<keyword evidence="10" id="KW-1185">Reference proteome</keyword>
<evidence type="ECO:0000256" key="2">
    <source>
        <dbReference type="ARBA" id="ARBA00009130"/>
    </source>
</evidence>
<dbReference type="InterPro" id="IPR050260">
    <property type="entry name" value="FAD-bd_OxRdtase"/>
</dbReference>
<dbReference type="Gene3D" id="3.50.50.60">
    <property type="entry name" value="FAD/NAD(P)-binding domain"/>
    <property type="match status" value="3"/>
</dbReference>
<keyword evidence="5" id="KW-0560">Oxidoreductase</keyword>
<evidence type="ECO:0000259" key="7">
    <source>
        <dbReference type="Pfam" id="PF02852"/>
    </source>
</evidence>
<dbReference type="InterPro" id="IPR023753">
    <property type="entry name" value="FAD/NAD-binding_dom"/>
</dbReference>
<evidence type="ECO:0000313" key="10">
    <source>
        <dbReference type="Proteomes" id="UP001501600"/>
    </source>
</evidence>
<comment type="similarity">
    <text evidence="2">Belongs to the class-III pyridine nucleotide-disulfide oxidoreductase family.</text>
</comment>
<accession>A0ABP9RVB6</accession>
<dbReference type="NCBIfam" id="NF007123">
    <property type="entry name" value="PRK09564.1"/>
    <property type="match status" value="1"/>
</dbReference>
<evidence type="ECO:0000259" key="8">
    <source>
        <dbReference type="Pfam" id="PF07992"/>
    </source>
</evidence>
<protein>
    <submittedName>
        <fullName evidence="9">CoA-disulfide reductase</fullName>
    </submittedName>
</protein>
<evidence type="ECO:0000256" key="5">
    <source>
        <dbReference type="ARBA" id="ARBA00023002"/>
    </source>
</evidence>
<keyword evidence="6" id="KW-0676">Redox-active center</keyword>
<sequence length="444" mass="47805">MQIVIIGAEAAGMSAAAKARRTAPDADITVFEQGSVVSFGACGLPYFVGGFFDDASYMAERSVEQFRESGIDLRTAHQVLKVDPARKAITVRDLSEGREFVQPYDKLMVATGASVVRPPIEGLDLERVHFVKTLEDGLTLRRLAERKECQDVVVIGAGYIGLEMVEALHEQGKRVRLIELAERVLAESFDEEVSELIQQELTRKGIAMHLGEKVRALKGQLAVEQVTTDKGSYPADLVIVATGVRPTTAFLDDSGLDRLENGAIVIDDQGRSSEPDIYAAGDCATVFHRIRQQPVYIPLATTANKLGRLIGENLCGAQKRFPGTLGSAAVKVLGVEAGRTGVSEQEAKALGRDTKTVVINDKNTTNYVPNQQDLRIKLIYDAKTKVILGGQVAGGLGAVLRVDTLAAAIHGGMTTEDLGMLDLCYAPPFARTWDALNVAGNVAK</sequence>
<dbReference type="PRINTS" id="PR00411">
    <property type="entry name" value="PNDRDTASEI"/>
</dbReference>
<organism evidence="9 10">
    <name type="scientific">Ferrimonas gelatinilytica</name>
    <dbReference type="NCBI Taxonomy" id="1255257"/>
    <lineage>
        <taxon>Bacteria</taxon>
        <taxon>Pseudomonadati</taxon>
        <taxon>Pseudomonadota</taxon>
        <taxon>Gammaproteobacteria</taxon>
        <taxon>Alteromonadales</taxon>
        <taxon>Ferrimonadaceae</taxon>
        <taxon>Ferrimonas</taxon>
    </lineage>
</organism>
<dbReference type="PANTHER" id="PTHR43429">
    <property type="entry name" value="PYRIDINE NUCLEOTIDE-DISULFIDE OXIDOREDUCTASE DOMAIN-CONTAINING"/>
    <property type="match status" value="1"/>
</dbReference>
<feature type="domain" description="FAD/NAD(P)-binding" evidence="8">
    <location>
        <begin position="1"/>
        <end position="299"/>
    </location>
</feature>
<evidence type="ECO:0000256" key="3">
    <source>
        <dbReference type="ARBA" id="ARBA00022630"/>
    </source>
</evidence>
<dbReference type="InterPro" id="IPR004099">
    <property type="entry name" value="Pyr_nucl-diS_OxRdtase_dimer"/>
</dbReference>
<dbReference type="RefSeq" id="WP_345315228.1">
    <property type="nucleotide sequence ID" value="NZ_BAABLF010000004.1"/>
</dbReference>
<evidence type="ECO:0000256" key="1">
    <source>
        <dbReference type="ARBA" id="ARBA00001974"/>
    </source>
</evidence>
<dbReference type="Pfam" id="PF07992">
    <property type="entry name" value="Pyr_redox_2"/>
    <property type="match status" value="1"/>
</dbReference>